<proteinExistence type="inferred from homology"/>
<evidence type="ECO:0000313" key="12">
    <source>
        <dbReference type="EMBL" id="QQL44849.1"/>
    </source>
</evidence>
<evidence type="ECO:0000256" key="5">
    <source>
        <dbReference type="ARBA" id="ARBA00023150"/>
    </source>
</evidence>
<keyword evidence="13" id="KW-1185">Reference proteome</keyword>
<accession>A0A7T7F193</accession>
<evidence type="ECO:0000256" key="8">
    <source>
        <dbReference type="ARBA" id="ARBA00030407"/>
    </source>
</evidence>
<evidence type="ECO:0000256" key="1">
    <source>
        <dbReference type="ARBA" id="ARBA00005046"/>
    </source>
</evidence>
<reference evidence="12 13" key="1">
    <citation type="submission" date="2020-12" db="EMBL/GenBank/DDBJ databases">
        <title>Sulforoseuscoccus oceanibium gen. nov., sp. nov., a representative of the phylum Verrucomicrobia with special cytoplasmic membrane, and proposal of Sulforoseuscoccusaceae fam. nov.</title>
        <authorList>
            <person name="Xi F."/>
        </authorList>
    </citation>
    <scope>NUCLEOTIDE SEQUENCE [LARGE SCALE GENOMIC DNA]</scope>
    <source>
        <strain evidence="12 13">T37</strain>
    </source>
</reference>
<dbReference type="PANTHER" id="PTHR23404">
    <property type="entry name" value="MOLYBDOPTERIN SYNTHASE RELATED"/>
    <property type="match status" value="1"/>
</dbReference>
<gene>
    <name evidence="12" type="ORF">G3M56_013370</name>
</gene>
<dbReference type="EC" id="2.8.1.12" evidence="3"/>
<evidence type="ECO:0000256" key="3">
    <source>
        <dbReference type="ARBA" id="ARBA00011950"/>
    </source>
</evidence>
<organism evidence="12 13">
    <name type="scientific">Sulfuriroseicoccus oceanibius</name>
    <dbReference type="NCBI Taxonomy" id="2707525"/>
    <lineage>
        <taxon>Bacteria</taxon>
        <taxon>Pseudomonadati</taxon>
        <taxon>Verrucomicrobiota</taxon>
        <taxon>Verrucomicrobiia</taxon>
        <taxon>Verrucomicrobiales</taxon>
        <taxon>Verrucomicrobiaceae</taxon>
        <taxon>Sulfuriroseicoccus</taxon>
    </lineage>
</organism>
<dbReference type="SUPFAM" id="SSF54690">
    <property type="entry name" value="Molybdopterin synthase subunit MoaE"/>
    <property type="match status" value="1"/>
</dbReference>
<evidence type="ECO:0000256" key="9">
    <source>
        <dbReference type="ARBA" id="ARBA00030781"/>
    </source>
</evidence>
<dbReference type="Gene3D" id="3.90.1170.40">
    <property type="entry name" value="Molybdopterin biosynthesis MoaE subunit"/>
    <property type="match status" value="1"/>
</dbReference>
<evidence type="ECO:0000256" key="2">
    <source>
        <dbReference type="ARBA" id="ARBA00005426"/>
    </source>
</evidence>
<evidence type="ECO:0000256" key="6">
    <source>
        <dbReference type="ARBA" id="ARBA00026066"/>
    </source>
</evidence>
<name>A0A7T7F193_9BACT</name>
<evidence type="ECO:0000256" key="10">
    <source>
        <dbReference type="ARBA" id="ARBA00032474"/>
    </source>
</evidence>
<dbReference type="GO" id="GO:0030366">
    <property type="term" value="F:molybdopterin synthase activity"/>
    <property type="evidence" value="ECO:0007669"/>
    <property type="project" value="UniProtKB-EC"/>
</dbReference>
<dbReference type="Proteomes" id="UP000475117">
    <property type="component" value="Chromosome"/>
</dbReference>
<dbReference type="KEGG" id="soa:G3M56_013370"/>
<dbReference type="RefSeq" id="WP_235203459.1">
    <property type="nucleotide sequence ID" value="NZ_CP066776.1"/>
</dbReference>
<dbReference type="Pfam" id="PF02391">
    <property type="entry name" value="MoaE"/>
    <property type="match status" value="1"/>
</dbReference>
<sequence length="155" mass="16738">MFEITNQPIDSDGLKLAVAEPDCGGFVSFEGWVRDHHQGRDVVGLCYSAYDALAKKEGAAVIAEAEAKWPGVRVRCCHRVGRLEIGDMAVCVAVASAHRDAAFAACRYVIDEVKARVPIWKEEFYADGSDAWVGCEGCGKTRNEGDKDGGAPHAH</sequence>
<dbReference type="AlphaFoldDB" id="A0A7T7F193"/>
<dbReference type="InterPro" id="IPR036563">
    <property type="entry name" value="MoaE_sf"/>
</dbReference>
<keyword evidence="5" id="KW-0501">Molybdenum cofactor biosynthesis</keyword>
<dbReference type="CDD" id="cd00756">
    <property type="entry name" value="MoaE"/>
    <property type="match status" value="1"/>
</dbReference>
<evidence type="ECO:0000256" key="7">
    <source>
        <dbReference type="ARBA" id="ARBA00029745"/>
    </source>
</evidence>
<dbReference type="EMBL" id="CP066776">
    <property type="protein sequence ID" value="QQL44849.1"/>
    <property type="molecule type" value="Genomic_DNA"/>
</dbReference>
<evidence type="ECO:0000313" key="13">
    <source>
        <dbReference type="Proteomes" id="UP000475117"/>
    </source>
</evidence>
<comment type="similarity">
    <text evidence="2">Belongs to the MoaE family.</text>
</comment>
<comment type="pathway">
    <text evidence="1">Cofactor biosynthesis; molybdopterin biosynthesis.</text>
</comment>
<evidence type="ECO:0000256" key="11">
    <source>
        <dbReference type="ARBA" id="ARBA00049878"/>
    </source>
</evidence>
<comment type="subunit">
    <text evidence="6">Heterotetramer of 2 MoaD subunits and 2 MoaE subunits. Also stable as homodimer. The enzyme changes between these two forms during catalysis.</text>
</comment>
<comment type="catalytic activity">
    <reaction evidence="11">
        <text>2 [molybdopterin-synthase sulfur-carrier protein]-C-terminal-Gly-aminoethanethioate + cyclic pyranopterin phosphate + H2O = molybdopterin + 2 [molybdopterin-synthase sulfur-carrier protein]-C-terminal Gly-Gly + 2 H(+)</text>
        <dbReference type="Rhea" id="RHEA:26333"/>
        <dbReference type="Rhea" id="RHEA-COMP:12202"/>
        <dbReference type="Rhea" id="RHEA-COMP:19907"/>
        <dbReference type="ChEBI" id="CHEBI:15377"/>
        <dbReference type="ChEBI" id="CHEBI:15378"/>
        <dbReference type="ChEBI" id="CHEBI:58698"/>
        <dbReference type="ChEBI" id="CHEBI:59648"/>
        <dbReference type="ChEBI" id="CHEBI:90778"/>
        <dbReference type="ChEBI" id="CHEBI:232372"/>
        <dbReference type="EC" id="2.8.1.12"/>
    </reaction>
</comment>
<evidence type="ECO:0000256" key="4">
    <source>
        <dbReference type="ARBA" id="ARBA00013858"/>
    </source>
</evidence>
<protein>
    <recommendedName>
        <fullName evidence="4">Molybdopterin synthase catalytic subunit</fullName>
        <ecNumber evidence="3">2.8.1.12</ecNumber>
    </recommendedName>
    <alternativeName>
        <fullName evidence="9">MPT synthase subunit 2</fullName>
    </alternativeName>
    <alternativeName>
        <fullName evidence="7">Molybdenum cofactor biosynthesis protein E</fullName>
    </alternativeName>
    <alternativeName>
        <fullName evidence="8">Molybdopterin-converting factor large subunit</fullName>
    </alternativeName>
    <alternativeName>
        <fullName evidence="10">Molybdopterin-converting factor subunit 2</fullName>
    </alternativeName>
</protein>
<dbReference type="InterPro" id="IPR003448">
    <property type="entry name" value="Mopterin_biosynth_MoaE"/>
</dbReference>
<dbReference type="GO" id="GO:0006777">
    <property type="term" value="P:Mo-molybdopterin cofactor biosynthetic process"/>
    <property type="evidence" value="ECO:0007669"/>
    <property type="project" value="UniProtKB-KW"/>
</dbReference>